<organism evidence="2 3">
    <name type="scientific">Phenylobacterium haematophilum</name>
    <dbReference type="NCBI Taxonomy" id="98513"/>
    <lineage>
        <taxon>Bacteria</taxon>
        <taxon>Pseudomonadati</taxon>
        <taxon>Pseudomonadota</taxon>
        <taxon>Alphaproteobacteria</taxon>
        <taxon>Caulobacterales</taxon>
        <taxon>Caulobacteraceae</taxon>
        <taxon>Phenylobacterium</taxon>
    </lineage>
</organism>
<dbReference type="GO" id="GO:0016740">
    <property type="term" value="F:transferase activity"/>
    <property type="evidence" value="ECO:0007669"/>
    <property type="project" value="UniProtKB-KW"/>
</dbReference>
<keyword evidence="3" id="KW-1185">Reference proteome</keyword>
<dbReference type="AlphaFoldDB" id="A0A840A064"/>
<dbReference type="InterPro" id="IPR001173">
    <property type="entry name" value="Glyco_trans_2-like"/>
</dbReference>
<proteinExistence type="predicted"/>
<dbReference type="SUPFAM" id="SSF53448">
    <property type="entry name" value="Nucleotide-diphospho-sugar transferases"/>
    <property type="match status" value="1"/>
</dbReference>
<dbReference type="EMBL" id="JACIDK010000003">
    <property type="protein sequence ID" value="MBB3891674.1"/>
    <property type="molecule type" value="Genomic_DNA"/>
</dbReference>
<evidence type="ECO:0000259" key="1">
    <source>
        <dbReference type="Pfam" id="PF00535"/>
    </source>
</evidence>
<dbReference type="PANTHER" id="PTHR43685">
    <property type="entry name" value="GLYCOSYLTRANSFERASE"/>
    <property type="match status" value="1"/>
</dbReference>
<evidence type="ECO:0000313" key="2">
    <source>
        <dbReference type="EMBL" id="MBB3891674.1"/>
    </source>
</evidence>
<dbReference type="Gene3D" id="3.90.550.10">
    <property type="entry name" value="Spore Coat Polysaccharide Biosynthesis Protein SpsA, Chain A"/>
    <property type="match status" value="1"/>
</dbReference>
<protein>
    <submittedName>
        <fullName evidence="2">Glycosyltransferase involved in cell wall biosynthesis</fullName>
    </submittedName>
</protein>
<dbReference type="Pfam" id="PF00535">
    <property type="entry name" value="Glycos_transf_2"/>
    <property type="match status" value="1"/>
</dbReference>
<sequence length="326" mass="36679">MNTSLQRAQIEPIMDNLPRPDWSVMIPTYNCASYLAETLHSVLDQAPGPEEMQIEVVDDGSADDPEAIVRTVGGDRVSFFRQPQNVGHILNFATCLTRARGRYVHLLHGDDRVERGFYQALQQGFESSPDVGAAFCRHRYIDGEGHELSVPDAEQPRAGILAGGVERLAEEQRIMTPSITVRREVYEELGGFDPRLVCSEDWEMWVRIAARYPIWYEPEVLAGYRMHQESNTGRHFRMAEELGYTRRAIEMFTPYLPPERARDIARRARLTYAGTALNNARKFARNGDRQGMQAHLLEAVKMSATPGVMRQAASIALRGGFVAGNA</sequence>
<name>A0A840A064_9CAUL</name>
<evidence type="ECO:0000313" key="3">
    <source>
        <dbReference type="Proteomes" id="UP000530564"/>
    </source>
</evidence>
<dbReference type="Proteomes" id="UP000530564">
    <property type="component" value="Unassembled WGS sequence"/>
</dbReference>
<reference evidence="2 3" key="1">
    <citation type="submission" date="2020-08" db="EMBL/GenBank/DDBJ databases">
        <title>Genomic Encyclopedia of Type Strains, Phase IV (KMG-IV): sequencing the most valuable type-strain genomes for metagenomic binning, comparative biology and taxonomic classification.</title>
        <authorList>
            <person name="Goeker M."/>
        </authorList>
    </citation>
    <scope>NUCLEOTIDE SEQUENCE [LARGE SCALE GENOMIC DNA]</scope>
    <source>
        <strain evidence="2 3">DSM 21793</strain>
    </source>
</reference>
<dbReference type="InterPro" id="IPR029044">
    <property type="entry name" value="Nucleotide-diphossugar_trans"/>
</dbReference>
<dbReference type="PANTHER" id="PTHR43685:SF2">
    <property type="entry name" value="GLYCOSYLTRANSFERASE 2-LIKE DOMAIN-CONTAINING PROTEIN"/>
    <property type="match status" value="1"/>
</dbReference>
<feature type="domain" description="Glycosyltransferase 2-like" evidence="1">
    <location>
        <begin position="23"/>
        <end position="189"/>
    </location>
</feature>
<keyword evidence="2" id="KW-0808">Transferase</keyword>
<dbReference type="GO" id="GO:0044010">
    <property type="term" value="P:single-species biofilm formation"/>
    <property type="evidence" value="ECO:0007669"/>
    <property type="project" value="TreeGrafter"/>
</dbReference>
<gene>
    <name evidence="2" type="ORF">GGQ61_002402</name>
</gene>
<accession>A0A840A064</accession>
<dbReference type="RefSeq" id="WP_183772996.1">
    <property type="nucleotide sequence ID" value="NZ_JACIDK010000003.1"/>
</dbReference>
<comment type="caution">
    <text evidence="2">The sequence shown here is derived from an EMBL/GenBank/DDBJ whole genome shotgun (WGS) entry which is preliminary data.</text>
</comment>
<dbReference type="InterPro" id="IPR050834">
    <property type="entry name" value="Glycosyltransf_2"/>
</dbReference>